<dbReference type="OrthoDB" id="4324574at2"/>
<gene>
    <name evidence="1" type="ORF">FF041_13960</name>
</gene>
<reference evidence="1 2" key="1">
    <citation type="submission" date="2019-05" db="EMBL/GenBank/DDBJ databases">
        <title>Comparative genomics and metabolomics analyses of clavulanic acid producing Streptomyces species provides insight into specialized metabolism and evolution of beta-lactam biosynthetic gene clusters.</title>
        <authorList>
            <person name="Moore M.A."/>
            <person name="Cruz-Morales P."/>
            <person name="Barona Gomez F."/>
            <person name="Kapil T."/>
        </authorList>
    </citation>
    <scope>NUCLEOTIDE SEQUENCE [LARGE SCALE GENOMIC DNA]</scope>
    <source>
        <strain evidence="1 2">NRRL 5741</strain>
    </source>
</reference>
<dbReference type="EMBL" id="VCLA01000120">
    <property type="protein sequence ID" value="MQT01288.1"/>
    <property type="molecule type" value="Genomic_DNA"/>
</dbReference>
<sequence>MPQRILDRQKLVLVDGGFDLYDADYEASDSDILRAAIEQTVAGDGYEICVSCLQDQGRVRLTIDAWGEEPSSAPDGAWNGHREMTLACPTGVIVISERTAGASCVDLPYGAGDYSVRVWFWTKGKSKAGSPHQQGRKGAEEYLAQIWPAVGKAADAVTP</sequence>
<accession>A0A646KGM5</accession>
<dbReference type="RefSeq" id="WP_153523120.1">
    <property type="nucleotide sequence ID" value="NZ_JBEPDZ010000013.1"/>
</dbReference>
<dbReference type="Proteomes" id="UP000419138">
    <property type="component" value="Unassembled WGS sequence"/>
</dbReference>
<evidence type="ECO:0000313" key="1">
    <source>
        <dbReference type="EMBL" id="MQT01288.1"/>
    </source>
</evidence>
<name>A0A646KGM5_STRJU</name>
<evidence type="ECO:0000313" key="2">
    <source>
        <dbReference type="Proteomes" id="UP000419138"/>
    </source>
</evidence>
<comment type="caution">
    <text evidence="1">The sequence shown here is derived from an EMBL/GenBank/DDBJ whole genome shotgun (WGS) entry which is preliminary data.</text>
</comment>
<proteinExistence type="predicted"/>
<dbReference type="AlphaFoldDB" id="A0A646KGM5"/>
<protein>
    <submittedName>
        <fullName evidence="1">Uncharacterized protein</fullName>
    </submittedName>
</protein>
<organism evidence="1 2">
    <name type="scientific">Streptomyces jumonjinensis</name>
    <dbReference type="NCBI Taxonomy" id="1945"/>
    <lineage>
        <taxon>Bacteria</taxon>
        <taxon>Bacillati</taxon>
        <taxon>Actinomycetota</taxon>
        <taxon>Actinomycetes</taxon>
        <taxon>Kitasatosporales</taxon>
        <taxon>Streptomycetaceae</taxon>
        <taxon>Streptomyces</taxon>
    </lineage>
</organism>
<keyword evidence="2" id="KW-1185">Reference proteome</keyword>